<feature type="compositionally biased region" description="Polar residues" evidence="5">
    <location>
        <begin position="412"/>
        <end position="441"/>
    </location>
</feature>
<feature type="compositionally biased region" description="Low complexity" evidence="5">
    <location>
        <begin position="450"/>
        <end position="466"/>
    </location>
</feature>
<dbReference type="GO" id="GO:0071944">
    <property type="term" value="C:cell periphery"/>
    <property type="evidence" value="ECO:0007669"/>
    <property type="project" value="UniProtKB-ARBA"/>
</dbReference>
<protein>
    <submittedName>
        <fullName evidence="7">Uncharacterized protein</fullName>
    </submittedName>
</protein>
<feature type="region of interest" description="Disordered" evidence="5">
    <location>
        <begin position="112"/>
        <end position="132"/>
    </location>
</feature>
<gene>
    <name evidence="7" type="ORF">LAESUDRAFT_372294</name>
</gene>
<comment type="subcellular location">
    <subcellularLocation>
        <location evidence="1">Membrane</location>
        <topology evidence="1">Single-pass membrane protein</topology>
    </subcellularLocation>
</comment>
<dbReference type="OrthoDB" id="2803977at2759"/>
<keyword evidence="3 6" id="KW-1133">Transmembrane helix</keyword>
<keyword evidence="8" id="KW-1185">Reference proteome</keyword>
<dbReference type="AlphaFoldDB" id="A0A165CRA6"/>
<evidence type="ECO:0000256" key="3">
    <source>
        <dbReference type="ARBA" id="ARBA00022989"/>
    </source>
</evidence>
<feature type="region of interest" description="Disordered" evidence="5">
    <location>
        <begin position="167"/>
        <end position="220"/>
    </location>
</feature>
<dbReference type="InterPro" id="IPR051694">
    <property type="entry name" value="Immunoregulatory_rcpt-like"/>
</dbReference>
<dbReference type="GeneID" id="63819245"/>
<evidence type="ECO:0000256" key="5">
    <source>
        <dbReference type="SAM" id="MobiDB-lite"/>
    </source>
</evidence>
<dbReference type="RefSeq" id="XP_040761026.1">
    <property type="nucleotide sequence ID" value="XM_040902214.1"/>
</dbReference>
<dbReference type="Proteomes" id="UP000076871">
    <property type="component" value="Unassembled WGS sequence"/>
</dbReference>
<evidence type="ECO:0000256" key="6">
    <source>
        <dbReference type="SAM" id="Phobius"/>
    </source>
</evidence>
<feature type="region of interest" description="Disordered" evidence="5">
    <location>
        <begin position="404"/>
        <end position="502"/>
    </location>
</feature>
<organism evidence="7 8">
    <name type="scientific">Laetiporus sulphureus 93-53</name>
    <dbReference type="NCBI Taxonomy" id="1314785"/>
    <lineage>
        <taxon>Eukaryota</taxon>
        <taxon>Fungi</taxon>
        <taxon>Dikarya</taxon>
        <taxon>Basidiomycota</taxon>
        <taxon>Agaricomycotina</taxon>
        <taxon>Agaricomycetes</taxon>
        <taxon>Polyporales</taxon>
        <taxon>Laetiporus</taxon>
    </lineage>
</organism>
<feature type="compositionally biased region" description="Low complexity" evidence="5">
    <location>
        <begin position="81"/>
        <end position="96"/>
    </location>
</feature>
<sequence>MASVSASGSPCISGSAFYSLSASSSSAAASESAYTATVSLCFDASVPSVTSDLASSNLPSTTSNMSTSTSSDSPALVFTDPTSSSSSTTASLASPTSEVTSFVTSDTFSSSAIVSSSNAPPPPPPPSSGSFSISIFPSSTFTPTGSPTPSSTAFVLAPSTSTSTAFSTETSVATSTEPVQESLPLSTQSPTSTGGPATSSISSSDDSGAIGLNTSTETDPPSSIISLTIAIPSTSSASSTSSTSLYAGGTANSSSVGANSSSAGLRRATIAGAAVGSIIGALCLSVALLYFVRWRSRRMRAEALGRMRTQQHFSSQGSVLGIGADPFDSAGGIESVRTAADAFRGMSHYSSPSVDTALTLARPPPPKATRSTLSVDAMPRSWAMFERERSPLVRSSVTASDALQSAEPLAGSPQSHSLSSTIPLATPQSRSWQNLRSSTSLLAPERAPEAAFATNRSSRASSSLYSDQIPRRGSLADSVDPFRDTPPDYRSISEYSLPGRAI</sequence>
<dbReference type="PANTHER" id="PTHR15549:SF26">
    <property type="entry name" value="AXIAL BUDDING PATTERN PROTEIN 2-RELATED"/>
    <property type="match status" value="1"/>
</dbReference>
<keyword evidence="4 6" id="KW-0472">Membrane</keyword>
<dbReference type="PANTHER" id="PTHR15549">
    <property type="entry name" value="PAIRED IMMUNOGLOBULIN-LIKE TYPE 2 RECEPTOR"/>
    <property type="match status" value="1"/>
</dbReference>
<feature type="compositionally biased region" description="Low complexity" evidence="5">
    <location>
        <begin position="55"/>
        <end position="73"/>
    </location>
</feature>
<feature type="region of interest" description="Disordered" evidence="5">
    <location>
        <begin position="53"/>
        <end position="96"/>
    </location>
</feature>
<keyword evidence="2 6" id="KW-0812">Transmembrane</keyword>
<evidence type="ECO:0000256" key="2">
    <source>
        <dbReference type="ARBA" id="ARBA00022692"/>
    </source>
</evidence>
<reference evidence="7 8" key="1">
    <citation type="journal article" date="2016" name="Mol. Biol. Evol.">
        <title>Comparative Genomics of Early-Diverging Mushroom-Forming Fungi Provides Insights into the Origins of Lignocellulose Decay Capabilities.</title>
        <authorList>
            <person name="Nagy L.G."/>
            <person name="Riley R."/>
            <person name="Tritt A."/>
            <person name="Adam C."/>
            <person name="Daum C."/>
            <person name="Floudas D."/>
            <person name="Sun H."/>
            <person name="Yadav J.S."/>
            <person name="Pangilinan J."/>
            <person name="Larsson K.H."/>
            <person name="Matsuura K."/>
            <person name="Barry K."/>
            <person name="Labutti K."/>
            <person name="Kuo R."/>
            <person name="Ohm R.A."/>
            <person name="Bhattacharya S.S."/>
            <person name="Shirouzu T."/>
            <person name="Yoshinaga Y."/>
            <person name="Martin F.M."/>
            <person name="Grigoriev I.V."/>
            <person name="Hibbett D.S."/>
        </authorList>
    </citation>
    <scope>NUCLEOTIDE SEQUENCE [LARGE SCALE GENOMIC DNA]</scope>
    <source>
        <strain evidence="7 8">93-53</strain>
    </source>
</reference>
<dbReference type="InParanoid" id="A0A165CRA6"/>
<feature type="compositionally biased region" description="Low complexity" evidence="5">
    <location>
        <begin position="167"/>
        <end position="211"/>
    </location>
</feature>
<accession>A0A165CRA6</accession>
<feature type="region of interest" description="Disordered" evidence="5">
    <location>
        <begin position="234"/>
        <end position="260"/>
    </location>
</feature>
<feature type="transmembrane region" description="Helical" evidence="6">
    <location>
        <begin position="270"/>
        <end position="292"/>
    </location>
</feature>
<evidence type="ECO:0000313" key="7">
    <source>
        <dbReference type="EMBL" id="KZT03286.1"/>
    </source>
</evidence>
<dbReference type="GO" id="GO:0016020">
    <property type="term" value="C:membrane"/>
    <property type="evidence" value="ECO:0007669"/>
    <property type="project" value="UniProtKB-SubCell"/>
</dbReference>
<evidence type="ECO:0000313" key="8">
    <source>
        <dbReference type="Proteomes" id="UP000076871"/>
    </source>
</evidence>
<evidence type="ECO:0000256" key="4">
    <source>
        <dbReference type="ARBA" id="ARBA00023136"/>
    </source>
</evidence>
<proteinExistence type="predicted"/>
<dbReference type="EMBL" id="KV427645">
    <property type="protein sequence ID" value="KZT03286.1"/>
    <property type="molecule type" value="Genomic_DNA"/>
</dbReference>
<evidence type="ECO:0000256" key="1">
    <source>
        <dbReference type="ARBA" id="ARBA00004167"/>
    </source>
</evidence>
<name>A0A165CRA6_9APHY</name>